<evidence type="ECO:0000313" key="2">
    <source>
        <dbReference type="EMBL" id="EKE43264.1"/>
    </source>
</evidence>
<organism evidence="2 3">
    <name type="scientific">Oceaniovalibus guishaninsula JLT2003</name>
    <dbReference type="NCBI Taxonomy" id="1231392"/>
    <lineage>
        <taxon>Bacteria</taxon>
        <taxon>Pseudomonadati</taxon>
        <taxon>Pseudomonadota</taxon>
        <taxon>Alphaproteobacteria</taxon>
        <taxon>Rhodobacterales</taxon>
        <taxon>Roseobacteraceae</taxon>
        <taxon>Oceaniovalibus</taxon>
    </lineage>
</organism>
<sequence length="87" mass="9331">MPPDVFGLVPDRARPVQPAPGLHPPSGRAKATFGPCCGARTKQLAGHARQRSSTRSPPIVKSTDSCGMPVFPFPDRSCRARQGRVPR</sequence>
<evidence type="ECO:0000256" key="1">
    <source>
        <dbReference type="SAM" id="MobiDB-lite"/>
    </source>
</evidence>
<gene>
    <name evidence="2" type="ORF">OCGS_2601</name>
</gene>
<dbReference type="Proteomes" id="UP000006765">
    <property type="component" value="Unassembled WGS sequence"/>
</dbReference>
<protein>
    <submittedName>
        <fullName evidence="2">Uncharacterized protein</fullName>
    </submittedName>
</protein>
<accession>K2HJU3</accession>
<evidence type="ECO:0000313" key="3">
    <source>
        <dbReference type="Proteomes" id="UP000006765"/>
    </source>
</evidence>
<proteinExistence type="predicted"/>
<name>K2HJU3_9RHOB</name>
<comment type="caution">
    <text evidence="2">The sequence shown here is derived from an EMBL/GenBank/DDBJ whole genome shotgun (WGS) entry which is preliminary data.</text>
</comment>
<keyword evidence="3" id="KW-1185">Reference proteome</keyword>
<dbReference type="STRING" id="1231392.OCGS_2601"/>
<reference evidence="2 3" key="1">
    <citation type="journal article" date="2012" name="J. Bacteriol.">
        <title>Draft Genome Sequence of Oceaniovalibus guishaninsula JLT2003T.</title>
        <authorList>
            <person name="Tang K."/>
            <person name="Liu K."/>
            <person name="Jiao N."/>
        </authorList>
    </citation>
    <scope>NUCLEOTIDE SEQUENCE [LARGE SCALE GENOMIC DNA]</scope>
    <source>
        <strain evidence="2 3">JLT2003</strain>
    </source>
</reference>
<feature type="region of interest" description="Disordered" evidence="1">
    <location>
        <begin position="1"/>
        <end position="87"/>
    </location>
</feature>
<dbReference type="EMBL" id="AMGO01000067">
    <property type="protein sequence ID" value="EKE43264.1"/>
    <property type="molecule type" value="Genomic_DNA"/>
</dbReference>
<dbReference type="AlphaFoldDB" id="K2HJU3"/>